<evidence type="ECO:0000313" key="1">
    <source>
        <dbReference type="EMBL" id="MUN37330.1"/>
    </source>
</evidence>
<evidence type="ECO:0000313" key="2">
    <source>
        <dbReference type="Proteomes" id="UP000432015"/>
    </source>
</evidence>
<reference evidence="1 2" key="1">
    <citation type="submission" date="2019-11" db="EMBL/GenBank/DDBJ databases">
        <authorList>
            <person name="Cao P."/>
        </authorList>
    </citation>
    <scope>NUCLEOTIDE SEQUENCE [LARGE SCALE GENOMIC DNA]</scope>
    <source>
        <strain evidence="1 2">NEAU-AAG5</strain>
    </source>
</reference>
<keyword evidence="2" id="KW-1185">Reference proteome</keyword>
<organism evidence="1 2">
    <name type="scientific">Actinomadura litoris</name>
    <dbReference type="NCBI Taxonomy" id="2678616"/>
    <lineage>
        <taxon>Bacteria</taxon>
        <taxon>Bacillati</taxon>
        <taxon>Actinomycetota</taxon>
        <taxon>Actinomycetes</taxon>
        <taxon>Streptosporangiales</taxon>
        <taxon>Thermomonosporaceae</taxon>
        <taxon>Actinomadura</taxon>
    </lineage>
</organism>
<dbReference type="Proteomes" id="UP000432015">
    <property type="component" value="Unassembled WGS sequence"/>
</dbReference>
<dbReference type="EMBL" id="WOFH01000004">
    <property type="protein sequence ID" value="MUN37330.1"/>
    <property type="molecule type" value="Genomic_DNA"/>
</dbReference>
<accession>A0A7K1KYN1</accession>
<name>A0A7K1KYN1_9ACTN</name>
<sequence>MTAETQHATHAGAVDAAQEAMGCTAYSWSPEVHDLYGDPETIIRKMDGMDMELADRRIFVLLTESANGADIRFFERVGDGEYVVSTWSGDAAAGLVGRLADTILGNKGVHCVGEQVRAMLSEYDLEPIGTVPAPANARAAFAHTVRGHGEGTFTRATAALLC</sequence>
<proteinExistence type="predicted"/>
<protein>
    <submittedName>
        <fullName evidence="1">Uncharacterized protein</fullName>
    </submittedName>
</protein>
<comment type="caution">
    <text evidence="1">The sequence shown here is derived from an EMBL/GenBank/DDBJ whole genome shotgun (WGS) entry which is preliminary data.</text>
</comment>
<dbReference type="RefSeq" id="WP_156216398.1">
    <property type="nucleotide sequence ID" value="NZ_WOFH01000004.1"/>
</dbReference>
<dbReference type="AlphaFoldDB" id="A0A7K1KYN1"/>
<gene>
    <name evidence="1" type="ORF">GNZ18_12055</name>
</gene>